<sequence length="227" mass="26051">MRSDYEGCLCMTKVLVRGYTFEKNEFHMKIFSRTFANSLPTHILEPPPNGMYWNLEESDRGLVMKRSGWKSSLLGKMSATSWRSLVTYIEFKGFEGHSEASGDRRVDPQSLLNDTARVFQLLQCLDVQIVEFHPLLLLKDMVHEVYIAAHGLHQRLRVCSVLQQRKLHLLMKPTSRPTTSGFRPRNMIREVAVLAVVSWPPNNSSVADSFMACKQTCRHRELVQVPS</sequence>
<name>A0A4Z2HAU5_9TELE</name>
<evidence type="ECO:0000313" key="1">
    <source>
        <dbReference type="EMBL" id="TNN62886.1"/>
    </source>
</evidence>
<evidence type="ECO:0000313" key="2">
    <source>
        <dbReference type="Proteomes" id="UP000314294"/>
    </source>
</evidence>
<dbReference type="Proteomes" id="UP000314294">
    <property type="component" value="Unassembled WGS sequence"/>
</dbReference>
<keyword evidence="2" id="KW-1185">Reference proteome</keyword>
<organism evidence="1 2">
    <name type="scientific">Liparis tanakae</name>
    <name type="common">Tanaka's snailfish</name>
    <dbReference type="NCBI Taxonomy" id="230148"/>
    <lineage>
        <taxon>Eukaryota</taxon>
        <taxon>Metazoa</taxon>
        <taxon>Chordata</taxon>
        <taxon>Craniata</taxon>
        <taxon>Vertebrata</taxon>
        <taxon>Euteleostomi</taxon>
        <taxon>Actinopterygii</taxon>
        <taxon>Neopterygii</taxon>
        <taxon>Teleostei</taxon>
        <taxon>Neoteleostei</taxon>
        <taxon>Acanthomorphata</taxon>
        <taxon>Eupercaria</taxon>
        <taxon>Perciformes</taxon>
        <taxon>Cottioidei</taxon>
        <taxon>Cottales</taxon>
        <taxon>Liparidae</taxon>
        <taxon>Liparis</taxon>
    </lineage>
</organism>
<dbReference type="EMBL" id="SRLO01000285">
    <property type="protein sequence ID" value="TNN62886.1"/>
    <property type="molecule type" value="Genomic_DNA"/>
</dbReference>
<reference evidence="1 2" key="1">
    <citation type="submission" date="2019-03" db="EMBL/GenBank/DDBJ databases">
        <title>First draft genome of Liparis tanakae, snailfish: a comprehensive survey of snailfish specific genes.</title>
        <authorList>
            <person name="Kim W."/>
            <person name="Song I."/>
            <person name="Jeong J.-H."/>
            <person name="Kim D."/>
            <person name="Kim S."/>
            <person name="Ryu S."/>
            <person name="Song J.Y."/>
            <person name="Lee S.K."/>
        </authorList>
    </citation>
    <scope>NUCLEOTIDE SEQUENCE [LARGE SCALE GENOMIC DNA]</scope>
    <source>
        <tissue evidence="1">Muscle</tissue>
    </source>
</reference>
<proteinExistence type="predicted"/>
<comment type="caution">
    <text evidence="1">The sequence shown here is derived from an EMBL/GenBank/DDBJ whole genome shotgun (WGS) entry which is preliminary data.</text>
</comment>
<accession>A0A4Z2HAU5</accession>
<dbReference type="AlphaFoldDB" id="A0A4Z2HAU5"/>
<gene>
    <name evidence="1" type="ORF">EYF80_026961</name>
</gene>
<protein>
    <submittedName>
        <fullName evidence="1">Uncharacterized protein</fullName>
    </submittedName>
</protein>